<dbReference type="SUPFAM" id="SSF81442">
    <property type="entry name" value="Cytochrome c oxidase subunit I-like"/>
    <property type="match status" value="1"/>
</dbReference>
<dbReference type="EMBL" id="JBEWSZ010000001">
    <property type="protein sequence ID" value="MET2825794.1"/>
    <property type="molecule type" value="Genomic_DNA"/>
</dbReference>
<keyword evidence="1" id="KW-0812">Transmembrane</keyword>
<comment type="caution">
    <text evidence="2">The sequence shown here is derived from an EMBL/GenBank/DDBJ whole genome shotgun (WGS) entry which is preliminary data.</text>
</comment>
<proteinExistence type="predicted"/>
<gene>
    <name evidence="2" type="ORF">ABVQ20_02260</name>
</gene>
<dbReference type="InterPro" id="IPR036927">
    <property type="entry name" value="Cyt_c_oxase-like_su1_sf"/>
</dbReference>
<evidence type="ECO:0000313" key="3">
    <source>
        <dbReference type="Proteomes" id="UP001548832"/>
    </source>
</evidence>
<sequence>MPRVSELFFKSAIVFLILGITAGLQMAISGDHGAFPAHAHINLLGWVTSAIFGGYYALNPQKAGRRIAMIHYGVYNLGLVIMLPALYLMLRGNSALEPVVAVGSLIVAAAVLIFAFVVFSPATVRSVSGVASVSP</sequence>
<dbReference type="RefSeq" id="WP_354457875.1">
    <property type="nucleotide sequence ID" value="NZ_JBEWSZ010000001.1"/>
</dbReference>
<feature type="transmembrane region" description="Helical" evidence="1">
    <location>
        <begin position="7"/>
        <end position="28"/>
    </location>
</feature>
<name>A0ABV2D6Z6_9HYPH</name>
<keyword evidence="1" id="KW-1133">Transmembrane helix</keyword>
<accession>A0ABV2D6Z6</accession>
<evidence type="ECO:0000256" key="1">
    <source>
        <dbReference type="SAM" id="Phobius"/>
    </source>
</evidence>
<evidence type="ECO:0000313" key="2">
    <source>
        <dbReference type="EMBL" id="MET2825794.1"/>
    </source>
</evidence>
<feature type="transmembrane region" description="Helical" evidence="1">
    <location>
        <begin position="40"/>
        <end position="58"/>
    </location>
</feature>
<organism evidence="2 3">
    <name type="scientific">Mesorhizobium shangrilense</name>
    <dbReference type="NCBI Taxonomy" id="460060"/>
    <lineage>
        <taxon>Bacteria</taxon>
        <taxon>Pseudomonadati</taxon>
        <taxon>Pseudomonadota</taxon>
        <taxon>Alphaproteobacteria</taxon>
        <taxon>Hyphomicrobiales</taxon>
        <taxon>Phyllobacteriaceae</taxon>
        <taxon>Mesorhizobium</taxon>
    </lineage>
</organism>
<keyword evidence="3" id="KW-1185">Reference proteome</keyword>
<feature type="transmembrane region" description="Helical" evidence="1">
    <location>
        <begin position="70"/>
        <end position="90"/>
    </location>
</feature>
<protein>
    <submittedName>
        <fullName evidence="2">Uncharacterized protein</fullName>
    </submittedName>
</protein>
<dbReference type="Proteomes" id="UP001548832">
    <property type="component" value="Unassembled WGS sequence"/>
</dbReference>
<reference evidence="2 3" key="1">
    <citation type="submission" date="2024-06" db="EMBL/GenBank/DDBJ databases">
        <authorList>
            <person name="Kim D.-U."/>
        </authorList>
    </citation>
    <scope>NUCLEOTIDE SEQUENCE [LARGE SCALE GENOMIC DNA]</scope>
    <source>
        <strain evidence="2 3">KACC15460</strain>
    </source>
</reference>
<feature type="transmembrane region" description="Helical" evidence="1">
    <location>
        <begin position="96"/>
        <end position="119"/>
    </location>
</feature>
<dbReference type="Gene3D" id="1.20.210.10">
    <property type="entry name" value="Cytochrome c oxidase-like, subunit I domain"/>
    <property type="match status" value="1"/>
</dbReference>
<keyword evidence="1" id="KW-0472">Membrane</keyword>